<evidence type="ECO:0000256" key="4">
    <source>
        <dbReference type="ARBA" id="ARBA00022840"/>
    </source>
</evidence>
<keyword evidence="6" id="KW-0234">DNA repair</keyword>
<evidence type="ECO:0000256" key="5">
    <source>
        <dbReference type="ARBA" id="ARBA00023125"/>
    </source>
</evidence>
<dbReference type="InterPro" id="IPR007861">
    <property type="entry name" value="DNA_mismatch_repair_MutS_clamp"/>
</dbReference>
<dbReference type="SUPFAM" id="SSF48334">
    <property type="entry name" value="DNA repair protein MutS, domain III"/>
    <property type="match status" value="1"/>
</dbReference>
<dbReference type="GO" id="GO:0030983">
    <property type="term" value="F:mismatched DNA binding"/>
    <property type="evidence" value="ECO:0007669"/>
    <property type="project" value="InterPro"/>
</dbReference>
<evidence type="ECO:0000259" key="7">
    <source>
        <dbReference type="Pfam" id="PF05190"/>
    </source>
</evidence>
<sequence>EIDSVIVEEPPISVTDGGVIKDGYNQQLDQYRDATNNGQKWLAELEAKERQVTGINNLKVGFNHVFGYYIEVTKVNLDKIPANRYQRKQTLANAERFSTPELKEKEALILEAQEQSK</sequence>
<evidence type="ECO:0000256" key="2">
    <source>
        <dbReference type="ARBA" id="ARBA00022741"/>
    </source>
</evidence>
<feature type="non-terminal residue" evidence="8">
    <location>
        <position position="117"/>
    </location>
</feature>
<organism evidence="8 9">
    <name type="scientific">Lentilactobacillus parabuchneri</name>
    <dbReference type="NCBI Taxonomy" id="152331"/>
    <lineage>
        <taxon>Bacteria</taxon>
        <taxon>Bacillati</taxon>
        <taxon>Bacillota</taxon>
        <taxon>Bacilli</taxon>
        <taxon>Lactobacillales</taxon>
        <taxon>Lactobacillaceae</taxon>
        <taxon>Lentilactobacillus</taxon>
    </lineage>
</organism>
<keyword evidence="2" id="KW-0547">Nucleotide-binding</keyword>
<dbReference type="EMBL" id="WKKY01001232">
    <property type="protein sequence ID" value="MSE22545.1"/>
    <property type="molecule type" value="Genomic_DNA"/>
</dbReference>
<comment type="similarity">
    <text evidence="1">Belongs to the DNA mismatch repair MutS family.</text>
</comment>
<keyword evidence="4" id="KW-0067">ATP-binding</keyword>
<dbReference type="Proteomes" id="UP000491237">
    <property type="component" value="Unassembled WGS sequence"/>
</dbReference>
<dbReference type="FunFam" id="1.10.1420.10:FF:000007">
    <property type="entry name" value="DNA mismatch repair protein MutS"/>
    <property type="match status" value="1"/>
</dbReference>
<evidence type="ECO:0000256" key="3">
    <source>
        <dbReference type="ARBA" id="ARBA00022763"/>
    </source>
</evidence>
<feature type="non-terminal residue" evidence="8">
    <location>
        <position position="1"/>
    </location>
</feature>
<name>A0A844EHM1_9LACO</name>
<evidence type="ECO:0000256" key="1">
    <source>
        <dbReference type="ARBA" id="ARBA00006271"/>
    </source>
</evidence>
<keyword evidence="3" id="KW-0227">DNA damage</keyword>
<protein>
    <submittedName>
        <fullName evidence="8">DNA mismatch repair protein MutS</fullName>
    </submittedName>
</protein>
<evidence type="ECO:0000313" key="8">
    <source>
        <dbReference type="EMBL" id="MSE22545.1"/>
    </source>
</evidence>
<dbReference type="AlphaFoldDB" id="A0A844EHM1"/>
<proteinExistence type="inferred from homology"/>
<evidence type="ECO:0000313" key="9">
    <source>
        <dbReference type="Proteomes" id="UP000491237"/>
    </source>
</evidence>
<gene>
    <name evidence="8" type="ORF">GKC44_15200</name>
</gene>
<comment type="caution">
    <text evidence="8">The sequence shown here is derived from an EMBL/GenBank/DDBJ whole genome shotgun (WGS) entry which is preliminary data.</text>
</comment>
<feature type="domain" description="DNA mismatch repair protein MutS clamp" evidence="7">
    <location>
        <begin position="23"/>
        <end position="114"/>
    </location>
</feature>
<dbReference type="Gene3D" id="1.10.1420.10">
    <property type="match status" value="1"/>
</dbReference>
<dbReference type="GO" id="GO:0005524">
    <property type="term" value="F:ATP binding"/>
    <property type="evidence" value="ECO:0007669"/>
    <property type="project" value="UniProtKB-KW"/>
</dbReference>
<reference evidence="8 9" key="1">
    <citation type="submission" date="2019-11" db="EMBL/GenBank/DDBJ databases">
        <title>Draft Genome Sequence of Plant Growth-Promoting Rhizosphere-Associated Bacteria.</title>
        <authorList>
            <person name="Vasilyev I.Y."/>
            <person name="Radchenko V."/>
            <person name="Ilnitskaya E.V."/>
        </authorList>
    </citation>
    <scope>NUCLEOTIDE SEQUENCE [LARGE SCALE GENOMIC DNA]</scope>
    <source>
        <strain evidence="8 9">VRA_07sq_f</strain>
    </source>
</reference>
<keyword evidence="5" id="KW-0238">DNA-binding</keyword>
<dbReference type="InterPro" id="IPR036187">
    <property type="entry name" value="DNA_mismatch_repair_MutS_sf"/>
</dbReference>
<evidence type="ECO:0000256" key="6">
    <source>
        <dbReference type="ARBA" id="ARBA00023204"/>
    </source>
</evidence>
<dbReference type="GO" id="GO:0006298">
    <property type="term" value="P:mismatch repair"/>
    <property type="evidence" value="ECO:0007669"/>
    <property type="project" value="InterPro"/>
</dbReference>
<accession>A0A844EHM1</accession>
<dbReference type="Pfam" id="PF05190">
    <property type="entry name" value="MutS_IV"/>
    <property type="match status" value="1"/>
</dbReference>